<sequence>MNPVDKMAAMPVATAPVTAPAETTRIVEYTGGRDVFMELLKTNPGVFIFKFGAEWCGPCKKIKKFVDKVSLVIPANIMYIFSVDVDKCFDLYAYLKQKKMVSGIPVMLAYKAGNITYAPDASVSGTDENEIKYFFDTCLKMMSTS</sequence>
<dbReference type="Gene3D" id="3.40.30.10">
    <property type="entry name" value="Glutaredoxin"/>
    <property type="match status" value="1"/>
</dbReference>
<evidence type="ECO:0000313" key="2">
    <source>
        <dbReference type="EMBL" id="QHT86772.1"/>
    </source>
</evidence>
<dbReference type="CDD" id="cd02947">
    <property type="entry name" value="TRX_family"/>
    <property type="match status" value="1"/>
</dbReference>
<dbReference type="Pfam" id="PF00085">
    <property type="entry name" value="Thioredoxin"/>
    <property type="match status" value="1"/>
</dbReference>
<dbReference type="AlphaFoldDB" id="A0A6C0I1W4"/>
<dbReference type="InterPro" id="IPR036249">
    <property type="entry name" value="Thioredoxin-like_sf"/>
</dbReference>
<reference evidence="2" key="1">
    <citation type="journal article" date="2020" name="Nature">
        <title>Giant virus diversity and host interactions through global metagenomics.</title>
        <authorList>
            <person name="Schulz F."/>
            <person name="Roux S."/>
            <person name="Paez-Espino D."/>
            <person name="Jungbluth S."/>
            <person name="Walsh D.A."/>
            <person name="Denef V.J."/>
            <person name="McMahon K.D."/>
            <person name="Konstantinidis K.T."/>
            <person name="Eloe-Fadrosh E.A."/>
            <person name="Kyrpides N.C."/>
            <person name="Woyke T."/>
        </authorList>
    </citation>
    <scope>NUCLEOTIDE SEQUENCE</scope>
    <source>
        <strain evidence="2">GVMAG-M-3300023184-18</strain>
    </source>
</reference>
<proteinExistence type="predicted"/>
<dbReference type="PROSITE" id="PS51352">
    <property type="entry name" value="THIOREDOXIN_2"/>
    <property type="match status" value="1"/>
</dbReference>
<name>A0A6C0I1W4_9ZZZZ</name>
<dbReference type="InterPro" id="IPR013766">
    <property type="entry name" value="Thioredoxin_domain"/>
</dbReference>
<accession>A0A6C0I1W4</accession>
<dbReference type="SUPFAM" id="SSF52833">
    <property type="entry name" value="Thioredoxin-like"/>
    <property type="match status" value="1"/>
</dbReference>
<organism evidence="2">
    <name type="scientific">viral metagenome</name>
    <dbReference type="NCBI Taxonomy" id="1070528"/>
    <lineage>
        <taxon>unclassified sequences</taxon>
        <taxon>metagenomes</taxon>
        <taxon>organismal metagenomes</taxon>
    </lineage>
</organism>
<protein>
    <recommendedName>
        <fullName evidence="1">Thioredoxin domain-containing protein</fullName>
    </recommendedName>
</protein>
<dbReference type="EMBL" id="MN740076">
    <property type="protein sequence ID" value="QHT86772.1"/>
    <property type="molecule type" value="Genomic_DNA"/>
</dbReference>
<evidence type="ECO:0000259" key="1">
    <source>
        <dbReference type="PROSITE" id="PS51352"/>
    </source>
</evidence>
<feature type="domain" description="Thioredoxin" evidence="1">
    <location>
        <begin position="13"/>
        <end position="140"/>
    </location>
</feature>